<keyword evidence="3" id="KW-0731">Sigma factor</keyword>
<dbReference type="CDD" id="cd06171">
    <property type="entry name" value="Sigma70_r4"/>
    <property type="match status" value="1"/>
</dbReference>
<dbReference type="InterPro" id="IPR013249">
    <property type="entry name" value="RNA_pol_sigma70_r4_t2"/>
</dbReference>
<dbReference type="SUPFAM" id="SSF88659">
    <property type="entry name" value="Sigma3 and sigma4 domains of RNA polymerase sigma factors"/>
    <property type="match status" value="1"/>
</dbReference>
<dbReference type="InterPro" id="IPR014284">
    <property type="entry name" value="RNA_pol_sigma-70_dom"/>
</dbReference>
<dbReference type="Gene3D" id="1.10.1740.10">
    <property type="match status" value="1"/>
</dbReference>
<dbReference type="EMBL" id="CP047897">
    <property type="protein sequence ID" value="QHL87543.1"/>
    <property type="molecule type" value="Genomic_DNA"/>
</dbReference>
<dbReference type="GO" id="GO:0003677">
    <property type="term" value="F:DNA binding"/>
    <property type="evidence" value="ECO:0007669"/>
    <property type="project" value="InterPro"/>
</dbReference>
<dbReference type="SUPFAM" id="SSF88946">
    <property type="entry name" value="Sigma2 domain of RNA polymerase sigma factors"/>
    <property type="match status" value="1"/>
</dbReference>
<dbReference type="GO" id="GO:0006352">
    <property type="term" value="P:DNA-templated transcription initiation"/>
    <property type="evidence" value="ECO:0007669"/>
    <property type="project" value="InterPro"/>
</dbReference>
<dbReference type="Pfam" id="PF08281">
    <property type="entry name" value="Sigma70_r4_2"/>
    <property type="match status" value="1"/>
</dbReference>
<feature type="domain" description="RNA polymerase sigma factor 70 region 4 type 2" evidence="6">
    <location>
        <begin position="142"/>
        <end position="194"/>
    </location>
</feature>
<evidence type="ECO:0000313" key="8">
    <source>
        <dbReference type="Proteomes" id="UP000464214"/>
    </source>
</evidence>
<evidence type="ECO:0000256" key="4">
    <source>
        <dbReference type="ARBA" id="ARBA00023163"/>
    </source>
</evidence>
<dbReference type="NCBIfam" id="NF008888">
    <property type="entry name" value="PRK11922.1"/>
    <property type="match status" value="1"/>
</dbReference>
<dbReference type="Proteomes" id="UP000464214">
    <property type="component" value="Chromosome"/>
</dbReference>
<keyword evidence="2" id="KW-0805">Transcription regulation</keyword>
<dbReference type="Pfam" id="PF04542">
    <property type="entry name" value="Sigma70_r2"/>
    <property type="match status" value="1"/>
</dbReference>
<name>A0A6P1P1F1_9BACT</name>
<gene>
    <name evidence="7" type="ORF">GU926_08870</name>
</gene>
<evidence type="ECO:0000313" key="7">
    <source>
        <dbReference type="EMBL" id="QHL87543.1"/>
    </source>
</evidence>
<dbReference type="InterPro" id="IPR036388">
    <property type="entry name" value="WH-like_DNA-bd_sf"/>
</dbReference>
<accession>A0A6P1P1F1</accession>
<dbReference type="PANTHER" id="PTHR43133">
    <property type="entry name" value="RNA POLYMERASE ECF-TYPE SIGMA FACTO"/>
    <property type="match status" value="1"/>
</dbReference>
<keyword evidence="4" id="KW-0804">Transcription</keyword>
<evidence type="ECO:0000256" key="1">
    <source>
        <dbReference type="ARBA" id="ARBA00010641"/>
    </source>
</evidence>
<dbReference type="InterPro" id="IPR013324">
    <property type="entry name" value="RNA_pol_sigma_r3/r4-like"/>
</dbReference>
<organism evidence="7 8">
    <name type="scientific">Nibribacter ruber</name>
    <dbReference type="NCBI Taxonomy" id="2698458"/>
    <lineage>
        <taxon>Bacteria</taxon>
        <taxon>Pseudomonadati</taxon>
        <taxon>Bacteroidota</taxon>
        <taxon>Cytophagia</taxon>
        <taxon>Cytophagales</taxon>
        <taxon>Hymenobacteraceae</taxon>
        <taxon>Nibribacter</taxon>
    </lineage>
</organism>
<dbReference type="KEGG" id="nib:GU926_08870"/>
<dbReference type="NCBIfam" id="TIGR02937">
    <property type="entry name" value="sigma70-ECF"/>
    <property type="match status" value="1"/>
</dbReference>
<protein>
    <submittedName>
        <fullName evidence="7">RNA polymerase sigma factor</fullName>
    </submittedName>
</protein>
<dbReference type="PANTHER" id="PTHR43133:SF51">
    <property type="entry name" value="RNA POLYMERASE SIGMA FACTOR"/>
    <property type="match status" value="1"/>
</dbReference>
<dbReference type="RefSeq" id="WP_160691050.1">
    <property type="nucleotide sequence ID" value="NZ_CP047897.1"/>
</dbReference>
<dbReference type="Gene3D" id="1.10.10.10">
    <property type="entry name" value="Winged helix-like DNA-binding domain superfamily/Winged helix DNA-binding domain"/>
    <property type="match status" value="1"/>
</dbReference>
<keyword evidence="8" id="KW-1185">Reference proteome</keyword>
<dbReference type="InterPro" id="IPR013325">
    <property type="entry name" value="RNA_pol_sigma_r2"/>
</dbReference>
<proteinExistence type="inferred from homology"/>
<evidence type="ECO:0000259" key="5">
    <source>
        <dbReference type="Pfam" id="PF04542"/>
    </source>
</evidence>
<evidence type="ECO:0000256" key="2">
    <source>
        <dbReference type="ARBA" id="ARBA00023015"/>
    </source>
</evidence>
<comment type="similarity">
    <text evidence="1">Belongs to the sigma-70 factor family. ECF subfamily.</text>
</comment>
<reference evidence="7 8" key="1">
    <citation type="submission" date="2020-01" db="EMBL/GenBank/DDBJ databases">
        <authorList>
            <person name="Kim M."/>
        </authorList>
    </citation>
    <scope>NUCLEOTIDE SEQUENCE [LARGE SCALE GENOMIC DNA]</scope>
    <source>
        <strain evidence="7 8">BT10</strain>
    </source>
</reference>
<feature type="domain" description="RNA polymerase sigma-70 region 2" evidence="5">
    <location>
        <begin position="37"/>
        <end position="104"/>
    </location>
</feature>
<sequence length="230" mass="26636">METSSKTKDQITHASLYSDAEVVERVLHGEKELYEVLMRRHNQKLYRAIRSYLQEVADAEDAMQDTYLLAYERLAQLKNHLFFSTWLIRIGINVALGKLRDQKKLMANAVEPGMLVDLATTYLQAVNYLSPEQNIIRQEIKQELEAAIDRIPEKYRIVYILREVEGMSLQEVVHCLDISESNTRVRLHRAKEMLKTSLGSLFDQSTAYAFGSTHCDELVERVMQRILVSQ</sequence>
<dbReference type="GO" id="GO:0016987">
    <property type="term" value="F:sigma factor activity"/>
    <property type="evidence" value="ECO:0007669"/>
    <property type="project" value="UniProtKB-KW"/>
</dbReference>
<dbReference type="InterPro" id="IPR039425">
    <property type="entry name" value="RNA_pol_sigma-70-like"/>
</dbReference>
<evidence type="ECO:0000256" key="3">
    <source>
        <dbReference type="ARBA" id="ARBA00023082"/>
    </source>
</evidence>
<dbReference type="InterPro" id="IPR007627">
    <property type="entry name" value="RNA_pol_sigma70_r2"/>
</dbReference>
<dbReference type="AlphaFoldDB" id="A0A6P1P1F1"/>
<evidence type="ECO:0000259" key="6">
    <source>
        <dbReference type="Pfam" id="PF08281"/>
    </source>
</evidence>